<feature type="transmembrane region" description="Helical" evidence="7">
    <location>
        <begin position="82"/>
        <end position="106"/>
    </location>
</feature>
<feature type="transmembrane region" description="Helical" evidence="7">
    <location>
        <begin position="318"/>
        <end position="339"/>
    </location>
</feature>
<feature type="transmembrane region" description="Helical" evidence="7">
    <location>
        <begin position="379"/>
        <end position="401"/>
    </location>
</feature>
<evidence type="ECO:0000256" key="6">
    <source>
        <dbReference type="ARBA" id="ARBA00023136"/>
    </source>
</evidence>
<sequence length="425" mass="43972">MVVSAAATGVTSRLRPWMAVWAGIFACTWGGNQFSPLLLMYEERVHYSSIVVNGLLGIYVLGLIPALLIAGAMSDRRGRKRLMLGGVLATITGSVLLALGPFGLGFLAAGRLFSGIGVGVAMAVGTSWMTELSMRPYDAGARPGTGARRSAVVFGTGSACGALVAGLLAQWGPLPETLPFLVHIALSVPALAAVLTAPETHRAPADTAESVSRRRFRAPGMTHKRFLLVVMIASPWLFGGAAIGYGYLPTRLEDATGAYGLVFATSASVIALATSSLVQPFARWIHSENSARGLIVAVLALTAGIALATASIGLQSIILAVVSNVAIGAGIGIGQVSGLLEVQRIAGPSELAVLTGAFYSLAYVGFFLPLIIAGLAVHVGLFVVLWSVVALAALTVLGLAFSSTKHLPPVRGPVEVEVPDEEPVW</sequence>
<evidence type="ECO:0000259" key="8">
    <source>
        <dbReference type="PROSITE" id="PS50850"/>
    </source>
</evidence>
<evidence type="ECO:0000256" key="2">
    <source>
        <dbReference type="ARBA" id="ARBA00022448"/>
    </source>
</evidence>
<feature type="transmembrane region" description="Helical" evidence="7">
    <location>
        <begin position="20"/>
        <end position="41"/>
    </location>
</feature>
<dbReference type="InterPro" id="IPR011701">
    <property type="entry name" value="MFS"/>
</dbReference>
<keyword evidence="2" id="KW-0813">Transport</keyword>
<protein>
    <submittedName>
        <fullName evidence="9">MFS transporter</fullName>
    </submittedName>
</protein>
<evidence type="ECO:0000313" key="10">
    <source>
        <dbReference type="Proteomes" id="UP000466307"/>
    </source>
</evidence>
<evidence type="ECO:0000256" key="4">
    <source>
        <dbReference type="ARBA" id="ARBA00022692"/>
    </source>
</evidence>
<keyword evidence="5 7" id="KW-1133">Transmembrane helix</keyword>
<dbReference type="PROSITE" id="PS50850">
    <property type="entry name" value="MFS"/>
    <property type="match status" value="1"/>
</dbReference>
<feature type="transmembrane region" description="Helical" evidence="7">
    <location>
        <begin position="351"/>
        <end position="373"/>
    </location>
</feature>
<feature type="domain" description="Major facilitator superfamily (MFS) profile" evidence="8">
    <location>
        <begin position="1"/>
        <end position="404"/>
    </location>
</feature>
<keyword evidence="3" id="KW-1003">Cell membrane</keyword>
<keyword evidence="4 7" id="KW-0812">Transmembrane</keyword>
<keyword evidence="6 7" id="KW-0472">Membrane</keyword>
<feature type="transmembrane region" description="Helical" evidence="7">
    <location>
        <begin position="260"/>
        <end position="282"/>
    </location>
</feature>
<evidence type="ECO:0000256" key="7">
    <source>
        <dbReference type="SAM" id="Phobius"/>
    </source>
</evidence>
<dbReference type="PANTHER" id="PTHR23517:SF3">
    <property type="entry name" value="INTEGRAL MEMBRANE TRANSPORT PROTEIN"/>
    <property type="match status" value="1"/>
</dbReference>
<comment type="subcellular location">
    <subcellularLocation>
        <location evidence="1">Cell membrane</location>
        <topology evidence="1">Multi-pass membrane protein</topology>
    </subcellularLocation>
</comment>
<name>A0A7K3LSI7_9ACTN</name>
<evidence type="ECO:0000313" key="9">
    <source>
        <dbReference type="EMBL" id="NDK91245.1"/>
    </source>
</evidence>
<dbReference type="Gene3D" id="1.20.1250.20">
    <property type="entry name" value="MFS general substrate transporter like domains"/>
    <property type="match status" value="1"/>
</dbReference>
<keyword evidence="10" id="KW-1185">Reference proteome</keyword>
<evidence type="ECO:0000256" key="1">
    <source>
        <dbReference type="ARBA" id="ARBA00004651"/>
    </source>
</evidence>
<dbReference type="AlphaFoldDB" id="A0A7K3LSI7"/>
<dbReference type="GO" id="GO:0022857">
    <property type="term" value="F:transmembrane transporter activity"/>
    <property type="evidence" value="ECO:0007669"/>
    <property type="project" value="InterPro"/>
</dbReference>
<feature type="transmembrane region" description="Helical" evidence="7">
    <location>
        <begin position="112"/>
        <end position="130"/>
    </location>
</feature>
<dbReference type="PANTHER" id="PTHR23517">
    <property type="entry name" value="RESISTANCE PROTEIN MDTM, PUTATIVE-RELATED-RELATED"/>
    <property type="match status" value="1"/>
</dbReference>
<dbReference type="GO" id="GO:0005886">
    <property type="term" value="C:plasma membrane"/>
    <property type="evidence" value="ECO:0007669"/>
    <property type="project" value="UniProtKB-SubCell"/>
</dbReference>
<proteinExistence type="predicted"/>
<evidence type="ECO:0000256" key="3">
    <source>
        <dbReference type="ARBA" id="ARBA00022475"/>
    </source>
</evidence>
<feature type="transmembrane region" description="Helical" evidence="7">
    <location>
        <begin position="294"/>
        <end position="312"/>
    </location>
</feature>
<dbReference type="InterPro" id="IPR050171">
    <property type="entry name" value="MFS_Transporters"/>
</dbReference>
<feature type="transmembrane region" description="Helical" evidence="7">
    <location>
        <begin position="226"/>
        <end position="248"/>
    </location>
</feature>
<dbReference type="Pfam" id="PF07690">
    <property type="entry name" value="MFS_1"/>
    <property type="match status" value="1"/>
</dbReference>
<organism evidence="9 10">
    <name type="scientific">Gordonia desulfuricans</name>
    <dbReference type="NCBI Taxonomy" id="89051"/>
    <lineage>
        <taxon>Bacteria</taxon>
        <taxon>Bacillati</taxon>
        <taxon>Actinomycetota</taxon>
        <taxon>Actinomycetes</taxon>
        <taxon>Mycobacteriales</taxon>
        <taxon>Gordoniaceae</taxon>
        <taxon>Gordonia</taxon>
    </lineage>
</organism>
<dbReference type="InterPro" id="IPR020846">
    <property type="entry name" value="MFS_dom"/>
</dbReference>
<feature type="transmembrane region" description="Helical" evidence="7">
    <location>
        <begin position="178"/>
        <end position="197"/>
    </location>
</feature>
<dbReference type="EMBL" id="JAADZU010000061">
    <property type="protein sequence ID" value="NDK91245.1"/>
    <property type="molecule type" value="Genomic_DNA"/>
</dbReference>
<reference evidence="9 10" key="1">
    <citation type="submission" date="2020-01" db="EMBL/GenBank/DDBJ databases">
        <title>Investigation of new actinobacteria for the biodesulphurisation of diesel fuel.</title>
        <authorList>
            <person name="Athi Narayanan S.M."/>
        </authorList>
    </citation>
    <scope>NUCLEOTIDE SEQUENCE [LARGE SCALE GENOMIC DNA]</scope>
    <source>
        <strain evidence="9 10">213E</strain>
    </source>
</reference>
<accession>A0A7K3LSI7</accession>
<feature type="transmembrane region" description="Helical" evidence="7">
    <location>
        <begin position="47"/>
        <end position="70"/>
    </location>
</feature>
<comment type="caution">
    <text evidence="9">The sequence shown here is derived from an EMBL/GenBank/DDBJ whole genome shotgun (WGS) entry which is preliminary data.</text>
</comment>
<dbReference type="SUPFAM" id="SSF103473">
    <property type="entry name" value="MFS general substrate transporter"/>
    <property type="match status" value="1"/>
</dbReference>
<feature type="transmembrane region" description="Helical" evidence="7">
    <location>
        <begin position="151"/>
        <end position="172"/>
    </location>
</feature>
<dbReference type="Proteomes" id="UP000466307">
    <property type="component" value="Unassembled WGS sequence"/>
</dbReference>
<dbReference type="InterPro" id="IPR036259">
    <property type="entry name" value="MFS_trans_sf"/>
</dbReference>
<gene>
    <name evidence="9" type="ORF">GYA93_16895</name>
</gene>
<evidence type="ECO:0000256" key="5">
    <source>
        <dbReference type="ARBA" id="ARBA00022989"/>
    </source>
</evidence>